<protein>
    <submittedName>
        <fullName evidence="1">Uncharacterized protein</fullName>
    </submittedName>
</protein>
<sequence>MSRFKKWFQPKEEEPLPIRDVTLDEVKQATHEFELTLPKGTNRTVLLDEAQKIDLDRLAVHLGVRSTQSFYMSRETFAIMEAKDRAIVYEMDHVQLAVDRYFDKEGKLPLKKYTKTFQVDCAMLFATGFLREMPQHSYYLVDESMIIAREPKEN</sequence>
<evidence type="ECO:0000313" key="1">
    <source>
        <dbReference type="EMBL" id="VWX37763.1"/>
    </source>
</evidence>
<evidence type="ECO:0000313" key="2">
    <source>
        <dbReference type="Proteomes" id="UP000439752"/>
    </source>
</evidence>
<reference evidence="1 2" key="1">
    <citation type="submission" date="2019-10" db="EMBL/GenBank/DDBJ databases">
        <authorList>
            <person name="Karimi E."/>
        </authorList>
    </citation>
    <scope>NUCLEOTIDE SEQUENCE [LARGE SCALE GENOMIC DNA]</scope>
    <source>
        <strain evidence="1">Exiguobacterium sp. 9Y</strain>
    </source>
</reference>
<dbReference type="Proteomes" id="UP000439752">
    <property type="component" value="Unassembled WGS sequence"/>
</dbReference>
<dbReference type="InterPro" id="IPR025071">
    <property type="entry name" value="DUF3939"/>
</dbReference>
<name>A0A653IES6_9BACL</name>
<keyword evidence="2" id="KW-1185">Reference proteome</keyword>
<gene>
    <name evidence="1" type="ORF">EXIGUO9Y_360044</name>
</gene>
<dbReference type="EMBL" id="CABWKQ010000030">
    <property type="protein sequence ID" value="VWX37763.1"/>
    <property type="molecule type" value="Genomic_DNA"/>
</dbReference>
<dbReference type="RefSeq" id="WP_159173713.1">
    <property type="nucleotide sequence ID" value="NZ_LR732312.1"/>
</dbReference>
<proteinExistence type="predicted"/>
<accession>A0A653IES6</accession>
<dbReference type="Pfam" id="PF13075">
    <property type="entry name" value="DUF3939"/>
    <property type="match status" value="1"/>
</dbReference>
<organism evidence="1 2">
    <name type="scientific">Exiguobacterium oxidotolerans</name>
    <dbReference type="NCBI Taxonomy" id="223958"/>
    <lineage>
        <taxon>Bacteria</taxon>
        <taxon>Bacillati</taxon>
        <taxon>Bacillota</taxon>
        <taxon>Bacilli</taxon>
        <taxon>Bacillales</taxon>
        <taxon>Bacillales Family XII. Incertae Sedis</taxon>
        <taxon>Exiguobacterium</taxon>
    </lineage>
</organism>
<dbReference type="AlphaFoldDB" id="A0A653IES6"/>